<accession>A0A0C2DHY5</accession>
<evidence type="ECO:0000313" key="2">
    <source>
        <dbReference type="Proteomes" id="UP000031599"/>
    </source>
</evidence>
<evidence type="ECO:0000313" key="1">
    <source>
        <dbReference type="EMBL" id="KIG19287.1"/>
    </source>
</evidence>
<organism evidence="1 2">
    <name type="scientific">Enhygromyxa salina</name>
    <dbReference type="NCBI Taxonomy" id="215803"/>
    <lineage>
        <taxon>Bacteria</taxon>
        <taxon>Pseudomonadati</taxon>
        <taxon>Myxococcota</taxon>
        <taxon>Polyangia</taxon>
        <taxon>Nannocystales</taxon>
        <taxon>Nannocystaceae</taxon>
        <taxon>Enhygromyxa</taxon>
    </lineage>
</organism>
<dbReference type="RefSeq" id="WP_052546200.1">
    <property type="nucleotide sequence ID" value="NZ_JMCC02000003.1"/>
</dbReference>
<dbReference type="AlphaFoldDB" id="A0A0C2DHY5"/>
<proteinExistence type="predicted"/>
<dbReference type="EMBL" id="JMCC02000003">
    <property type="protein sequence ID" value="KIG19287.1"/>
    <property type="molecule type" value="Genomic_DNA"/>
</dbReference>
<gene>
    <name evidence="1" type="ORF">DB30_03843</name>
</gene>
<protein>
    <submittedName>
        <fullName evidence="1">Uncharacterized protein</fullName>
    </submittedName>
</protein>
<sequence>MRLHGGGGYGPTNSSFGAVGAGVALFGHRWRWSVDAGWWLPRTILREQAGGRFQAWWIGTRGCVVPQRGELEFPLCAGMEAGQVFARGLAPAINTRDATSPWIAATLTPAVAWVVTARVAIVAEAGLLLPLGRGSFDVGEQSLASLSPVGIRALLAVELRL</sequence>
<dbReference type="Proteomes" id="UP000031599">
    <property type="component" value="Unassembled WGS sequence"/>
</dbReference>
<name>A0A0C2DHY5_9BACT</name>
<comment type="caution">
    <text evidence="1">The sequence shown here is derived from an EMBL/GenBank/DDBJ whole genome shotgun (WGS) entry which is preliminary data.</text>
</comment>
<reference evidence="1 2" key="1">
    <citation type="submission" date="2014-12" db="EMBL/GenBank/DDBJ databases">
        <title>Genome assembly of Enhygromyxa salina DSM 15201.</title>
        <authorList>
            <person name="Sharma G."/>
            <person name="Subramanian S."/>
        </authorList>
    </citation>
    <scope>NUCLEOTIDE SEQUENCE [LARGE SCALE GENOMIC DNA]</scope>
    <source>
        <strain evidence="1 2">DSM 15201</strain>
    </source>
</reference>